<gene>
    <name evidence="3" type="ORF">SAMN05216174_107230</name>
</gene>
<dbReference type="EMBL" id="FMZZ01000007">
    <property type="protein sequence ID" value="SDD11947.1"/>
    <property type="molecule type" value="Genomic_DNA"/>
</dbReference>
<dbReference type="InterPro" id="IPR000157">
    <property type="entry name" value="TIR_dom"/>
</dbReference>
<dbReference type="Gene3D" id="3.40.50.10140">
    <property type="entry name" value="Toll/interleukin-1 receptor homology (TIR) domain"/>
    <property type="match status" value="1"/>
</dbReference>
<dbReference type="STRING" id="1271860.SAMN05216174_107230"/>
<dbReference type="Proteomes" id="UP000199501">
    <property type="component" value="Unassembled WGS sequence"/>
</dbReference>
<dbReference type="GO" id="GO:0007165">
    <property type="term" value="P:signal transduction"/>
    <property type="evidence" value="ECO:0007669"/>
    <property type="project" value="InterPro"/>
</dbReference>
<dbReference type="RefSeq" id="WP_175482874.1">
    <property type="nucleotide sequence ID" value="NZ_FMZZ01000007.1"/>
</dbReference>
<dbReference type="AlphaFoldDB" id="A0A1G6S747"/>
<feature type="transmembrane region" description="Helical" evidence="1">
    <location>
        <begin position="248"/>
        <end position="265"/>
    </location>
</feature>
<evidence type="ECO:0000256" key="1">
    <source>
        <dbReference type="SAM" id="Phobius"/>
    </source>
</evidence>
<evidence type="ECO:0000313" key="4">
    <source>
        <dbReference type="Proteomes" id="UP000199501"/>
    </source>
</evidence>
<name>A0A1G6S747_9PSEU</name>
<feature type="transmembrane region" description="Helical" evidence="1">
    <location>
        <begin position="383"/>
        <end position="401"/>
    </location>
</feature>
<organism evidence="3 4">
    <name type="scientific">Actinokineospora iranica</name>
    <dbReference type="NCBI Taxonomy" id="1271860"/>
    <lineage>
        <taxon>Bacteria</taxon>
        <taxon>Bacillati</taxon>
        <taxon>Actinomycetota</taxon>
        <taxon>Actinomycetes</taxon>
        <taxon>Pseudonocardiales</taxon>
        <taxon>Pseudonocardiaceae</taxon>
        <taxon>Actinokineospora</taxon>
    </lineage>
</organism>
<dbReference type="Pfam" id="PF13676">
    <property type="entry name" value="TIR_2"/>
    <property type="match status" value="1"/>
</dbReference>
<keyword evidence="1" id="KW-0472">Membrane</keyword>
<feature type="transmembrane region" description="Helical" evidence="1">
    <location>
        <begin position="168"/>
        <end position="190"/>
    </location>
</feature>
<protein>
    <submittedName>
        <fullName evidence="3">Biopolymer transport protein ExbB/TolQ</fullName>
    </submittedName>
</protein>
<keyword evidence="1" id="KW-0812">Transmembrane</keyword>
<evidence type="ECO:0000259" key="2">
    <source>
        <dbReference type="Pfam" id="PF13676"/>
    </source>
</evidence>
<feature type="transmembrane region" description="Helical" evidence="1">
    <location>
        <begin position="271"/>
        <end position="293"/>
    </location>
</feature>
<accession>A0A1G6S747</accession>
<keyword evidence="1" id="KW-1133">Transmembrane helix</keyword>
<keyword evidence="4" id="KW-1185">Reference proteome</keyword>
<proteinExistence type="predicted"/>
<sequence>MGTIFVSYRRHDPYALAVAGLVARLAQRFGPDRVFVDTGLTPGERYPDELKAALAASDVVVAVIHDGWVADFAVERRMDWVAYELSTALSTGKTVIPVLLGQARQPEYHQVPPEIAEVTLRQSILLRQADYEAGLARLTASIEKTPAAPEVAVAVADPAGDQPARPRLVLALQATGWGAVFTLFPLLLAFELDWPVWQKLLTTAYVLTLVTAALAVCVVLVAVLRPWLDAVTRRWQEQALRASLKDMWPLYALYLLVVAVVWMGLPLLDAAWLGTEMKVLVSGAVAIAFARLVQRQVSQVSRVDTQWPPPVSPDPLTFRRAAVRSRELLAEGHLAARDFARHRQAESVYLALSEVRAELRERAARRWRRWLAMGHRRDPFPPALVGTLGAVVGLTVAGLAVRLSLGDTPPRVVAIGMALIGAALVAAAVGLAVSFRAERRGVLRLVDELGEWEDVLRPLVYPHGPVNPPERQP</sequence>
<dbReference type="SUPFAM" id="SSF52200">
    <property type="entry name" value="Toll/Interleukin receptor TIR domain"/>
    <property type="match status" value="1"/>
</dbReference>
<feature type="domain" description="TIR" evidence="2">
    <location>
        <begin position="4"/>
        <end position="138"/>
    </location>
</feature>
<reference evidence="4" key="1">
    <citation type="submission" date="2016-10" db="EMBL/GenBank/DDBJ databases">
        <authorList>
            <person name="Varghese N."/>
            <person name="Submissions S."/>
        </authorList>
    </citation>
    <scope>NUCLEOTIDE SEQUENCE [LARGE SCALE GENOMIC DNA]</scope>
    <source>
        <strain evidence="4">IBRC-M 10403</strain>
    </source>
</reference>
<feature type="transmembrane region" description="Helical" evidence="1">
    <location>
        <begin position="202"/>
        <end position="228"/>
    </location>
</feature>
<dbReference type="InterPro" id="IPR035897">
    <property type="entry name" value="Toll_tir_struct_dom_sf"/>
</dbReference>
<evidence type="ECO:0000313" key="3">
    <source>
        <dbReference type="EMBL" id="SDD11947.1"/>
    </source>
</evidence>
<feature type="transmembrane region" description="Helical" evidence="1">
    <location>
        <begin position="413"/>
        <end position="435"/>
    </location>
</feature>